<keyword evidence="3 7" id="KW-0812">Transmembrane</keyword>
<dbReference type="AlphaFoldDB" id="E4SD92"/>
<evidence type="ECO:0000259" key="8">
    <source>
        <dbReference type="Pfam" id="PF02687"/>
    </source>
</evidence>
<feature type="transmembrane region" description="Helical" evidence="7">
    <location>
        <begin position="358"/>
        <end position="378"/>
    </location>
</feature>
<evidence type="ECO:0000259" key="9">
    <source>
        <dbReference type="Pfam" id="PF12704"/>
    </source>
</evidence>
<keyword evidence="5 7" id="KW-0472">Membrane</keyword>
<dbReference type="Proteomes" id="UP000006835">
    <property type="component" value="Chromosome"/>
</dbReference>
<name>E4SD92_CALK2</name>
<accession>E4SD92</accession>
<evidence type="ECO:0008006" key="12">
    <source>
        <dbReference type="Google" id="ProtNLM"/>
    </source>
</evidence>
<dbReference type="PANTHER" id="PTHR30572:SF4">
    <property type="entry name" value="ABC TRANSPORTER PERMEASE YTRF"/>
    <property type="match status" value="1"/>
</dbReference>
<dbReference type="OrthoDB" id="9770036at2"/>
<dbReference type="GO" id="GO:0005886">
    <property type="term" value="C:plasma membrane"/>
    <property type="evidence" value="ECO:0007669"/>
    <property type="project" value="UniProtKB-SubCell"/>
</dbReference>
<dbReference type="InterPro" id="IPR025857">
    <property type="entry name" value="MacB_PCD"/>
</dbReference>
<comment type="similarity">
    <text evidence="6">Belongs to the ABC-4 integral membrane protein family.</text>
</comment>
<evidence type="ECO:0000256" key="5">
    <source>
        <dbReference type="ARBA" id="ARBA00023136"/>
    </source>
</evidence>
<keyword evidence="11" id="KW-1185">Reference proteome</keyword>
<dbReference type="PATRIC" id="fig|632348.3.peg.260"/>
<feature type="transmembrane region" description="Helical" evidence="7">
    <location>
        <begin position="266"/>
        <end position="296"/>
    </location>
</feature>
<dbReference type="PANTHER" id="PTHR30572">
    <property type="entry name" value="MEMBRANE COMPONENT OF TRANSPORTER-RELATED"/>
    <property type="match status" value="1"/>
</dbReference>
<evidence type="ECO:0000256" key="4">
    <source>
        <dbReference type="ARBA" id="ARBA00022989"/>
    </source>
</evidence>
<gene>
    <name evidence="10" type="ordered locus">Calkro_0244</name>
</gene>
<feature type="domain" description="ABC3 transporter permease C-terminal" evidence="8">
    <location>
        <begin position="275"/>
        <end position="388"/>
    </location>
</feature>
<evidence type="ECO:0000256" key="3">
    <source>
        <dbReference type="ARBA" id="ARBA00022692"/>
    </source>
</evidence>
<protein>
    <recommendedName>
        <fullName evidence="12">ABC3 transporter permease protein domain-containing protein</fullName>
    </recommendedName>
</protein>
<organism evidence="10 11">
    <name type="scientific">Caldicellulosiruptor kronotskyensis (strain DSM 18902 / VKM B-2412 / 2002)</name>
    <dbReference type="NCBI Taxonomy" id="632348"/>
    <lineage>
        <taxon>Bacteria</taxon>
        <taxon>Bacillati</taxon>
        <taxon>Bacillota</taxon>
        <taxon>Bacillota incertae sedis</taxon>
        <taxon>Caldicellulosiruptorales</taxon>
        <taxon>Caldicellulosiruptoraceae</taxon>
        <taxon>Caldicellulosiruptor</taxon>
    </lineage>
</organism>
<evidence type="ECO:0000256" key="6">
    <source>
        <dbReference type="ARBA" id="ARBA00038076"/>
    </source>
</evidence>
<feature type="domain" description="MacB-like periplasmic core" evidence="9">
    <location>
        <begin position="22"/>
        <end position="237"/>
    </location>
</feature>
<dbReference type="KEGG" id="ckn:Calkro_0244"/>
<dbReference type="Pfam" id="PF02687">
    <property type="entry name" value="FtsX"/>
    <property type="match status" value="1"/>
</dbReference>
<evidence type="ECO:0000313" key="11">
    <source>
        <dbReference type="Proteomes" id="UP000006835"/>
    </source>
</evidence>
<evidence type="ECO:0000256" key="7">
    <source>
        <dbReference type="SAM" id="Phobius"/>
    </source>
</evidence>
<dbReference type="HOGENOM" id="CLU_000604_8_0_9"/>
<comment type="subcellular location">
    <subcellularLocation>
        <location evidence="1">Cell membrane</location>
        <topology evidence="1">Multi-pass membrane protein</topology>
    </subcellularLocation>
</comment>
<evidence type="ECO:0000313" key="10">
    <source>
        <dbReference type="EMBL" id="ADQ45156.1"/>
    </source>
</evidence>
<dbReference type="GO" id="GO:0022857">
    <property type="term" value="F:transmembrane transporter activity"/>
    <property type="evidence" value="ECO:0007669"/>
    <property type="project" value="TreeGrafter"/>
</dbReference>
<sequence>MEKFLLACKMAIQSIFLNRVRSFLTLLGVVIGVGAVVAAVGLAEGTTAGITKEIEKLGTNIVYVIINPASRSEDISVDEFLEFARKNSDVILGVSPFVQYPAQALFRGKKEECQVIGATAEYMMIQNLALSKGRFVSPVDSDFRQKVAVVGSRIQKKLFDNKNPVGNEINVNGQVFKVVGVLKEKQGSRDNTIDDSVIVPLFALNSMFAGDYALIKNFLVRTVSSEKNGEVKKRVKAYLSGIIKKEENYSVYDMSELMSALSRITYLLMIILGGIATISLVVGGIGIMNIMLVSVTERTREIGIRKAIGAKRSDIRVQFLIESMVITGVGGIIGILLGFLVIAVGISKIPGVEPVYSLKWAFVAFGISVLTGIIFGMLPAEKAARLNPIEALRYE</sequence>
<proteinExistence type="inferred from homology"/>
<dbReference type="EMBL" id="CP002330">
    <property type="protein sequence ID" value="ADQ45156.1"/>
    <property type="molecule type" value="Genomic_DNA"/>
</dbReference>
<dbReference type="InterPro" id="IPR003838">
    <property type="entry name" value="ABC3_permease_C"/>
</dbReference>
<feature type="transmembrane region" description="Helical" evidence="7">
    <location>
        <begin position="317"/>
        <end position="346"/>
    </location>
</feature>
<evidence type="ECO:0000256" key="1">
    <source>
        <dbReference type="ARBA" id="ARBA00004651"/>
    </source>
</evidence>
<dbReference type="Pfam" id="PF12704">
    <property type="entry name" value="MacB_PCD"/>
    <property type="match status" value="1"/>
</dbReference>
<reference key="1">
    <citation type="submission" date="2010-11" db="EMBL/GenBank/DDBJ databases">
        <title>Complete sequence of Caldicellulosiruptor kronotskyensis 2002.</title>
        <authorList>
            <consortium name="US DOE Joint Genome Institute"/>
            <person name="Lucas S."/>
            <person name="Copeland A."/>
            <person name="Lapidus A."/>
            <person name="Cheng J.-F."/>
            <person name="Bruce D."/>
            <person name="Goodwin L."/>
            <person name="Pitluck S."/>
            <person name="Davenport K."/>
            <person name="Detter J.C."/>
            <person name="Han C."/>
            <person name="Tapia R."/>
            <person name="Land M."/>
            <person name="Hauser L."/>
            <person name="Jeffries C."/>
            <person name="Kyrpides N."/>
            <person name="Ivanova N."/>
            <person name="Mikhailova N."/>
            <person name="Blumer-Schuette S.E."/>
            <person name="Kelly R.M."/>
            <person name="Woyke T."/>
        </authorList>
    </citation>
    <scope>NUCLEOTIDE SEQUENCE</scope>
    <source>
        <strain>2002</strain>
    </source>
</reference>
<dbReference type="InterPro" id="IPR050250">
    <property type="entry name" value="Macrolide_Exporter_MacB"/>
</dbReference>
<feature type="transmembrane region" description="Helical" evidence="7">
    <location>
        <begin position="20"/>
        <end position="43"/>
    </location>
</feature>
<evidence type="ECO:0000256" key="2">
    <source>
        <dbReference type="ARBA" id="ARBA00022475"/>
    </source>
</evidence>
<reference evidence="10 11" key="2">
    <citation type="journal article" date="2011" name="J. Bacteriol.">
        <title>Complete genome sequences for the anaerobic, extremely thermophilic plant biomass-degrading bacteria Caldicellulosiruptor hydrothermalis, Caldicellulosiruptor kristjanssonii, Caldicellulosiruptor kronotskyensis, Caldicellulosiruptor owensenis, and Caldicellulosiruptor lactoaceticus.</title>
        <authorList>
            <person name="Blumer-Schuette S.E."/>
            <person name="Ozdemir I."/>
            <person name="Mistry D."/>
            <person name="Lucas S."/>
            <person name="Lapidus A."/>
            <person name="Cheng J.F."/>
            <person name="Goodwin L.A."/>
            <person name="Pitluck S."/>
            <person name="Land M.L."/>
            <person name="Hauser L.J."/>
            <person name="Woyke T."/>
            <person name="Mikhailova N."/>
            <person name="Pati A."/>
            <person name="Kyrpides N.C."/>
            <person name="Ivanova N."/>
            <person name="Detter J.C."/>
            <person name="Walston-Davenport K."/>
            <person name="Han S."/>
            <person name="Adams M.W."/>
            <person name="Kelly R.M."/>
        </authorList>
    </citation>
    <scope>NUCLEOTIDE SEQUENCE [LARGE SCALE GENOMIC DNA]</scope>
    <source>
        <strain evidence="11">DSM 18902 / VKM B-2412 / 2002</strain>
    </source>
</reference>
<keyword evidence="2" id="KW-1003">Cell membrane</keyword>
<dbReference type="RefSeq" id="WP_013429313.1">
    <property type="nucleotide sequence ID" value="NC_014720.1"/>
</dbReference>
<keyword evidence="4 7" id="KW-1133">Transmembrane helix</keyword>